<protein>
    <recommendedName>
        <fullName evidence="4">Ubiquitin-like protease family profile domain-containing protein</fullName>
    </recommendedName>
</protein>
<reference evidence="5" key="1">
    <citation type="journal article" date="2023" name="Science">
        <title>Genome structures resolve the early diversification of teleost fishes.</title>
        <authorList>
            <person name="Parey E."/>
            <person name="Louis A."/>
            <person name="Montfort J."/>
            <person name="Bouchez O."/>
            <person name="Roques C."/>
            <person name="Iampietro C."/>
            <person name="Lluch J."/>
            <person name="Castinel A."/>
            <person name="Donnadieu C."/>
            <person name="Desvignes T."/>
            <person name="Floi Bucao C."/>
            <person name="Jouanno E."/>
            <person name="Wen M."/>
            <person name="Mejri S."/>
            <person name="Dirks R."/>
            <person name="Jansen H."/>
            <person name="Henkel C."/>
            <person name="Chen W.J."/>
            <person name="Zahm M."/>
            <person name="Cabau C."/>
            <person name="Klopp C."/>
            <person name="Thompson A.W."/>
            <person name="Robinson-Rechavi M."/>
            <person name="Braasch I."/>
            <person name="Lecointre G."/>
            <person name="Bobe J."/>
            <person name="Postlethwait J.H."/>
            <person name="Berthelot C."/>
            <person name="Roest Crollius H."/>
            <person name="Guiguen Y."/>
        </authorList>
    </citation>
    <scope>NUCLEOTIDE SEQUENCE</scope>
    <source>
        <strain evidence="5">WJC10195</strain>
    </source>
</reference>
<evidence type="ECO:0000313" key="6">
    <source>
        <dbReference type="Proteomes" id="UP001152622"/>
    </source>
</evidence>
<evidence type="ECO:0000259" key="4">
    <source>
        <dbReference type="Pfam" id="PF02902"/>
    </source>
</evidence>
<dbReference type="Pfam" id="PF02902">
    <property type="entry name" value="Peptidase_C48"/>
    <property type="match status" value="1"/>
</dbReference>
<evidence type="ECO:0000256" key="3">
    <source>
        <dbReference type="ARBA" id="ARBA00022801"/>
    </source>
</evidence>
<dbReference type="GO" id="GO:0006508">
    <property type="term" value="P:proteolysis"/>
    <property type="evidence" value="ECO:0007669"/>
    <property type="project" value="UniProtKB-KW"/>
</dbReference>
<proteinExistence type="inferred from homology"/>
<dbReference type="OrthoDB" id="8951552at2759"/>
<dbReference type="InterPro" id="IPR003653">
    <property type="entry name" value="Peptidase_C48_C"/>
</dbReference>
<keyword evidence="6" id="KW-1185">Reference proteome</keyword>
<evidence type="ECO:0000313" key="5">
    <source>
        <dbReference type="EMBL" id="KAJ8338133.1"/>
    </source>
</evidence>
<comment type="caution">
    <text evidence="5">The sequence shown here is derived from an EMBL/GenBank/DDBJ whole genome shotgun (WGS) entry which is preliminary data.</text>
</comment>
<feature type="domain" description="Ubiquitin-like protease family profile" evidence="4">
    <location>
        <begin position="112"/>
        <end position="227"/>
    </location>
</feature>
<sequence>MFGRHPRTVGAIGATQMGVDFVVEEEENLEDRVTEMAEIHAKLSYILDENRPEGELIVKDGPTCLTRQNMLTLSLSRDMDSMGKDVFVVDLFVPPTWLPPTNCNPLIALPVDSNKKEAIVIPLWVPGHYLLCVMRPLQKEILFLDSEYKIRAGGFRSEPFRSLLRSLAQQIVPGLWTEITGKDVEGLPAQTQGNDCGIFMIMFAWYTVMGAHFDFTVHDMPVLRRWWCVVLIENLQLEGHGKRFAHFKDEGRATVCANVPPVFRIPPKRTYKEITATESHDEHSYAKRKSCRKNCADAVDSCLTNGVAVPTGSIEELSKDLLEKILLEVVHDAGDSALQTLSLVCRQFRDIVGASVFKRKAHLAWLDSCVNWERHSEEFRSEYRVEYQLA</sequence>
<dbReference type="GO" id="GO:0008234">
    <property type="term" value="F:cysteine-type peptidase activity"/>
    <property type="evidence" value="ECO:0007669"/>
    <property type="project" value="InterPro"/>
</dbReference>
<dbReference type="SUPFAM" id="SSF54001">
    <property type="entry name" value="Cysteine proteinases"/>
    <property type="match status" value="1"/>
</dbReference>
<name>A0A9Q1EG20_SYNKA</name>
<evidence type="ECO:0000256" key="1">
    <source>
        <dbReference type="ARBA" id="ARBA00005234"/>
    </source>
</evidence>
<organism evidence="5 6">
    <name type="scientific">Synaphobranchus kaupii</name>
    <name type="common">Kaup's arrowtooth eel</name>
    <dbReference type="NCBI Taxonomy" id="118154"/>
    <lineage>
        <taxon>Eukaryota</taxon>
        <taxon>Metazoa</taxon>
        <taxon>Chordata</taxon>
        <taxon>Craniata</taxon>
        <taxon>Vertebrata</taxon>
        <taxon>Euteleostomi</taxon>
        <taxon>Actinopterygii</taxon>
        <taxon>Neopterygii</taxon>
        <taxon>Teleostei</taxon>
        <taxon>Anguilliformes</taxon>
        <taxon>Synaphobranchidae</taxon>
        <taxon>Synaphobranchus</taxon>
    </lineage>
</organism>
<evidence type="ECO:0000256" key="2">
    <source>
        <dbReference type="ARBA" id="ARBA00022670"/>
    </source>
</evidence>
<dbReference type="InterPro" id="IPR038765">
    <property type="entry name" value="Papain-like_cys_pep_sf"/>
</dbReference>
<dbReference type="Gene3D" id="3.40.395.10">
    <property type="entry name" value="Adenoviral Proteinase, Chain A"/>
    <property type="match status" value="1"/>
</dbReference>
<comment type="similarity">
    <text evidence="1">Belongs to the peptidase C48 family.</text>
</comment>
<dbReference type="AlphaFoldDB" id="A0A9Q1EG20"/>
<keyword evidence="2" id="KW-0645">Protease</keyword>
<dbReference type="EMBL" id="JAINUF010000018">
    <property type="protein sequence ID" value="KAJ8338133.1"/>
    <property type="molecule type" value="Genomic_DNA"/>
</dbReference>
<accession>A0A9Q1EG20</accession>
<keyword evidence="3" id="KW-0378">Hydrolase</keyword>
<dbReference type="Proteomes" id="UP001152622">
    <property type="component" value="Chromosome 18"/>
</dbReference>
<gene>
    <name evidence="5" type="ORF">SKAU_G00370990</name>
</gene>